<dbReference type="EMBL" id="WJBD01000004">
    <property type="protein sequence ID" value="MBC3887782.1"/>
    <property type="molecule type" value="Genomic_DNA"/>
</dbReference>
<keyword evidence="2" id="KW-0812">Transmembrane</keyword>
<reference evidence="3" key="2">
    <citation type="submission" date="2020-10" db="EMBL/GenBank/DDBJ databases">
        <title>Comparative genomics of the Acetobacterium genus.</title>
        <authorList>
            <person name="Marshall C."/>
            <person name="May H."/>
            <person name="Norman S."/>
        </authorList>
    </citation>
    <scope>NUCLEOTIDE SEQUENCE</scope>
    <source>
        <strain evidence="3">DER-2019</strain>
    </source>
</reference>
<dbReference type="InterPro" id="IPR024221">
    <property type="entry name" value="BLIP_dom_sf"/>
</dbReference>
<gene>
    <name evidence="3" type="ORF">GH810_05610</name>
</gene>
<dbReference type="Pfam" id="PF12978">
    <property type="entry name" value="DUF3862"/>
    <property type="match status" value="1"/>
</dbReference>
<dbReference type="Gene3D" id="3.30.1450.10">
    <property type="match status" value="1"/>
</dbReference>
<reference evidence="3" key="1">
    <citation type="submission" date="2019-10" db="EMBL/GenBank/DDBJ databases">
        <authorList>
            <person name="Ross D.E."/>
            <person name="Gulliver D."/>
        </authorList>
    </citation>
    <scope>NUCLEOTIDE SEQUENCE</scope>
    <source>
        <strain evidence="3">DER-2019</strain>
    </source>
</reference>
<organism evidence="3 4">
    <name type="scientific">Acetobacterium paludosum</name>
    <dbReference type="NCBI Taxonomy" id="52693"/>
    <lineage>
        <taxon>Bacteria</taxon>
        <taxon>Bacillati</taxon>
        <taxon>Bacillota</taxon>
        <taxon>Clostridia</taxon>
        <taxon>Eubacteriales</taxon>
        <taxon>Eubacteriaceae</taxon>
        <taxon>Acetobacterium</taxon>
    </lineage>
</organism>
<dbReference type="SUPFAM" id="SSF55648">
    <property type="entry name" value="beta-lactamase-inhibitor protein, BLIP"/>
    <property type="match status" value="1"/>
</dbReference>
<dbReference type="InterPro" id="IPR024418">
    <property type="entry name" value="DUF3862"/>
</dbReference>
<keyword evidence="1" id="KW-0732">Signal</keyword>
<keyword evidence="2" id="KW-1133">Transmembrane helix</keyword>
<protein>
    <submittedName>
        <fullName evidence="3">DUF3862 domain-containing protein</fullName>
    </submittedName>
</protein>
<accession>A0A923KRY6</accession>
<dbReference type="AlphaFoldDB" id="A0A923KRY6"/>
<dbReference type="RefSeq" id="WP_148566764.1">
    <property type="nucleotide sequence ID" value="NZ_RXYA01000005.1"/>
</dbReference>
<dbReference type="OrthoDB" id="570195at2"/>
<feature type="transmembrane region" description="Helical" evidence="2">
    <location>
        <begin position="12"/>
        <end position="33"/>
    </location>
</feature>
<dbReference type="InterPro" id="IPR037873">
    <property type="entry name" value="BamE-like"/>
</dbReference>
<evidence type="ECO:0000313" key="4">
    <source>
        <dbReference type="Proteomes" id="UP000616595"/>
    </source>
</evidence>
<proteinExistence type="predicted"/>
<evidence type="ECO:0000256" key="2">
    <source>
        <dbReference type="SAM" id="Phobius"/>
    </source>
</evidence>
<keyword evidence="2" id="KW-0472">Membrane</keyword>
<keyword evidence="4" id="KW-1185">Reference proteome</keyword>
<sequence>MEETIKVPFYQRIWFVMLFLVFIPPIGILFLWLNKRFNLAVKIILTIVFGYWIVILFGYMTDSKTTTQLAATAAKQAVTEQQPEIVVPDNTPQITLAEFDTLKKGMTYDEVVAIVGSPGTLSYGYEEDMGNETRYIQAYTFEGSGDNGANVILSFQNGVLSMKTQSGLK</sequence>
<feature type="transmembrane region" description="Helical" evidence="2">
    <location>
        <begin position="39"/>
        <end position="59"/>
    </location>
</feature>
<name>A0A923KRY6_9FIRM</name>
<comment type="caution">
    <text evidence="3">The sequence shown here is derived from an EMBL/GenBank/DDBJ whole genome shotgun (WGS) entry which is preliminary data.</text>
</comment>
<evidence type="ECO:0000256" key="1">
    <source>
        <dbReference type="ARBA" id="ARBA00022729"/>
    </source>
</evidence>
<evidence type="ECO:0000313" key="3">
    <source>
        <dbReference type="EMBL" id="MBC3887782.1"/>
    </source>
</evidence>
<dbReference type="Proteomes" id="UP000616595">
    <property type="component" value="Unassembled WGS sequence"/>
</dbReference>